<evidence type="ECO:0000256" key="5">
    <source>
        <dbReference type="ARBA" id="ARBA00023136"/>
    </source>
</evidence>
<keyword evidence="3" id="KW-1133">Transmembrane helix</keyword>
<keyword evidence="4" id="KW-0443">Lipid metabolism</keyword>
<comment type="caution">
    <text evidence="7">The sequence shown here is derived from an EMBL/GenBank/DDBJ whole genome shotgun (WGS) entry which is preliminary data.</text>
</comment>
<evidence type="ECO:0000256" key="6">
    <source>
        <dbReference type="ARBA" id="ARBA00023315"/>
    </source>
</evidence>
<keyword evidence="2" id="KW-0812">Transmembrane</keyword>
<protein>
    <recommendedName>
        <fullName evidence="9">Phospholipid/glycerol acyltransferase domain-containing protein</fullName>
    </recommendedName>
</protein>
<dbReference type="PANTHER" id="PTHR23063">
    <property type="entry name" value="PHOSPHOLIPID ACYLTRANSFERASE"/>
    <property type="match status" value="1"/>
</dbReference>
<sequence>MTPPAFQRDPTLPNEKNTCHSPSVADLCTAQVWKGRALWRWLYLPLGCALVLNRLQAVVFISLIAWPLPVAAKQLMYRVLLFILGVKITCKMSPKQVAAHTDGCIVAANHISVFDHFPVLAMPSATIMVANSDSPLGAATAFLLFKCSGGTFWKVSDKKMLARRIREFRRRPSGTALYTTPETTINNGHGLFRFRPEMLNRGLPVVPLALRLNVPFGLTANPLHASGLMKFLRLLAMPRIEFEMSYLAPQVRTAHQSDQAFADQIQQSIAEHLAIAACHWTRDDKYTYRSTDKRATR</sequence>
<keyword evidence="5" id="KW-0472">Membrane</keyword>
<evidence type="ECO:0000313" key="7">
    <source>
        <dbReference type="EMBL" id="KAA8560658.1"/>
    </source>
</evidence>
<dbReference type="SUPFAM" id="SSF69593">
    <property type="entry name" value="Glycerol-3-phosphate (1)-acyltransferase"/>
    <property type="match status" value="1"/>
</dbReference>
<dbReference type="AlphaFoldDB" id="A0A5M9IV56"/>
<organism evidence="7 8">
    <name type="scientific">Pseudomonas extremaustralis</name>
    <dbReference type="NCBI Taxonomy" id="359110"/>
    <lineage>
        <taxon>Bacteria</taxon>
        <taxon>Pseudomonadati</taxon>
        <taxon>Pseudomonadota</taxon>
        <taxon>Gammaproteobacteria</taxon>
        <taxon>Pseudomonadales</taxon>
        <taxon>Pseudomonadaceae</taxon>
        <taxon>Pseudomonas</taxon>
    </lineage>
</organism>
<keyword evidence="1" id="KW-0808">Transferase</keyword>
<evidence type="ECO:0008006" key="9">
    <source>
        <dbReference type="Google" id="ProtNLM"/>
    </source>
</evidence>
<evidence type="ECO:0000256" key="2">
    <source>
        <dbReference type="ARBA" id="ARBA00022692"/>
    </source>
</evidence>
<evidence type="ECO:0000313" key="8">
    <source>
        <dbReference type="Proteomes" id="UP000323425"/>
    </source>
</evidence>
<dbReference type="Proteomes" id="UP000323425">
    <property type="component" value="Unassembled WGS sequence"/>
</dbReference>
<accession>A0A5M9IV56</accession>
<dbReference type="PANTHER" id="PTHR23063:SF52">
    <property type="entry name" value="LYSOPHOSPHATIDYLCHOLINE ACYLTRANSFERASE"/>
    <property type="match status" value="1"/>
</dbReference>
<keyword evidence="6" id="KW-0012">Acyltransferase</keyword>
<evidence type="ECO:0000256" key="3">
    <source>
        <dbReference type="ARBA" id="ARBA00022989"/>
    </source>
</evidence>
<evidence type="ECO:0000256" key="1">
    <source>
        <dbReference type="ARBA" id="ARBA00022679"/>
    </source>
</evidence>
<name>A0A5M9IV56_9PSED</name>
<proteinExistence type="predicted"/>
<dbReference type="EMBL" id="VTFH01000001">
    <property type="protein sequence ID" value="KAA8560658.1"/>
    <property type="molecule type" value="Genomic_DNA"/>
</dbReference>
<dbReference type="GO" id="GO:0006629">
    <property type="term" value="P:lipid metabolic process"/>
    <property type="evidence" value="ECO:0007669"/>
    <property type="project" value="UniProtKB-KW"/>
</dbReference>
<dbReference type="GO" id="GO:0016746">
    <property type="term" value="F:acyltransferase activity"/>
    <property type="evidence" value="ECO:0007669"/>
    <property type="project" value="UniProtKB-KW"/>
</dbReference>
<reference evidence="7 8" key="1">
    <citation type="journal article" date="2018" name="Plant Biotechnol. Rep.">
        <title>Diversity and antifungal activity of endophytic bacteria associated with Panax ginseng seedlings.</title>
        <authorList>
            <person name="Park J.M."/>
            <person name="Hong C.E."/>
            <person name="Jo S.H."/>
        </authorList>
    </citation>
    <scope>NUCLEOTIDE SEQUENCE [LARGE SCALE GENOMIC DNA]</scope>
    <source>
        <strain evidence="7 8">PgKB38</strain>
    </source>
</reference>
<evidence type="ECO:0000256" key="4">
    <source>
        <dbReference type="ARBA" id="ARBA00023098"/>
    </source>
</evidence>
<gene>
    <name evidence="7" type="ORF">FX985_00708</name>
</gene>